<gene>
    <name evidence="3" type="ORF">J4032_26460</name>
</gene>
<keyword evidence="2" id="KW-0472">Membrane</keyword>
<accession>A0ABY3WPH0</accession>
<keyword evidence="4" id="KW-1185">Reference proteome</keyword>
<name>A0ABY3WPH0_9ACTN</name>
<evidence type="ECO:0000313" key="3">
    <source>
        <dbReference type="EMBL" id="UNM14534.1"/>
    </source>
</evidence>
<feature type="region of interest" description="Disordered" evidence="1">
    <location>
        <begin position="1"/>
        <end position="30"/>
    </location>
</feature>
<evidence type="ECO:0000256" key="2">
    <source>
        <dbReference type="SAM" id="Phobius"/>
    </source>
</evidence>
<reference evidence="3 4" key="1">
    <citation type="submission" date="2021-03" db="EMBL/GenBank/DDBJ databases">
        <title>Complete genome of Streptomyces formicae strain 1H-GS9 (DSM 100524).</title>
        <authorList>
            <person name="Atanasov K.E."/>
            <person name="Altabella T."/>
            <person name="Ferrer A."/>
        </authorList>
    </citation>
    <scope>NUCLEOTIDE SEQUENCE [LARGE SCALE GENOMIC DNA]</scope>
    <source>
        <strain evidence="3 4">1H-GS9</strain>
    </source>
</reference>
<organism evidence="3 4">
    <name type="scientific">Streptomyces formicae</name>
    <dbReference type="NCBI Taxonomy" id="1616117"/>
    <lineage>
        <taxon>Bacteria</taxon>
        <taxon>Bacillati</taxon>
        <taxon>Actinomycetota</taxon>
        <taxon>Actinomycetes</taxon>
        <taxon>Kitasatosporales</taxon>
        <taxon>Streptomycetaceae</taxon>
        <taxon>Streptomyces</taxon>
    </lineage>
</organism>
<dbReference type="EMBL" id="CP071872">
    <property type="protein sequence ID" value="UNM14534.1"/>
    <property type="molecule type" value="Genomic_DNA"/>
</dbReference>
<evidence type="ECO:0000313" key="4">
    <source>
        <dbReference type="Proteomes" id="UP000828924"/>
    </source>
</evidence>
<feature type="transmembrane region" description="Helical" evidence="2">
    <location>
        <begin position="118"/>
        <end position="141"/>
    </location>
</feature>
<feature type="compositionally biased region" description="Pro residues" evidence="1">
    <location>
        <begin position="1"/>
        <end position="10"/>
    </location>
</feature>
<feature type="transmembrane region" description="Helical" evidence="2">
    <location>
        <begin position="93"/>
        <end position="111"/>
    </location>
</feature>
<feature type="transmembrane region" description="Helical" evidence="2">
    <location>
        <begin position="170"/>
        <end position="191"/>
    </location>
</feature>
<proteinExistence type="predicted"/>
<keyword evidence="2" id="KW-1133">Transmembrane helix</keyword>
<feature type="transmembrane region" description="Helical" evidence="2">
    <location>
        <begin position="40"/>
        <end position="63"/>
    </location>
</feature>
<dbReference type="Proteomes" id="UP000828924">
    <property type="component" value="Chromosome"/>
</dbReference>
<keyword evidence="2" id="KW-0812">Transmembrane</keyword>
<evidence type="ECO:0000256" key="1">
    <source>
        <dbReference type="SAM" id="MobiDB-lite"/>
    </source>
</evidence>
<protein>
    <submittedName>
        <fullName evidence="3">DUF2567 domain-containing protein</fullName>
    </submittedName>
</protein>
<sequence>MTAPLTPPHRPAQHDAPWNPPYPVPPEGGEGQDMKRELRLAAIVLPVVALVGGVVLGLLWLWLAPRVALISTDKAVFVVDTEGEEAAGADGTFVLLALGFGALCAAVVFLLRRRGGIPLVVALALGGLLASGLGWLIGYWFGPEPDVVAHARAVGEGVVFDAPLQLRARAALLAWPVASMVVHLALTALFAPRDPEPDWPAPLGPDGG</sequence>
<dbReference type="RefSeq" id="WP_242334400.1">
    <property type="nucleotide sequence ID" value="NZ_CP071872.1"/>
</dbReference>